<reference evidence="4" key="1">
    <citation type="journal article" date="2019" name="Int. J. Syst. Evol. Microbiol.">
        <title>The Global Catalogue of Microorganisms (GCM) 10K type strain sequencing project: providing services to taxonomists for standard genome sequencing and annotation.</title>
        <authorList>
            <consortium name="The Broad Institute Genomics Platform"/>
            <consortium name="The Broad Institute Genome Sequencing Center for Infectious Disease"/>
            <person name="Wu L."/>
            <person name="Ma J."/>
        </authorList>
    </citation>
    <scope>NUCLEOTIDE SEQUENCE [LARGE SCALE GENOMIC DNA]</scope>
    <source>
        <strain evidence="4">JCM 12393</strain>
    </source>
</reference>
<gene>
    <name evidence="3" type="ORF">GCM10009639_06780</name>
</gene>
<feature type="signal peptide" evidence="1">
    <location>
        <begin position="1"/>
        <end position="45"/>
    </location>
</feature>
<dbReference type="SUPFAM" id="SSF50370">
    <property type="entry name" value="Ricin B-like lectins"/>
    <property type="match status" value="1"/>
</dbReference>
<evidence type="ECO:0000313" key="3">
    <source>
        <dbReference type="EMBL" id="GAA1384837.1"/>
    </source>
</evidence>
<sequence length="205" mass="22260">MRISLPRRPGRPGARRGRSRLTPAALVAALAFAVFAALGSTPAQAADPTRYELVNVRTGLRADVMWASTAAYTGVFLWPDNTSASQEYELLDSGGGYFRIKARHSGQCLMLDWRAGYANGTSVIQYPYCAAGYAGSEWTTAWVGHTCYCFPTTMILKNRATGRCLDAEGPSGTPGQQARLQQWDCITTDEAWNTANQSWILPAVG</sequence>
<evidence type="ECO:0000259" key="2">
    <source>
        <dbReference type="Pfam" id="PF14200"/>
    </source>
</evidence>
<name>A0ABP4I997_9ACTN</name>
<dbReference type="Gene3D" id="2.80.10.50">
    <property type="match status" value="1"/>
</dbReference>
<keyword evidence="4" id="KW-1185">Reference proteome</keyword>
<dbReference type="EMBL" id="BAAAKJ010000028">
    <property type="protein sequence ID" value="GAA1384837.1"/>
    <property type="molecule type" value="Genomic_DNA"/>
</dbReference>
<accession>A0ABP4I997</accession>
<feature type="chain" id="PRO_5047200596" description="Ricin B lectin domain-containing protein" evidence="1">
    <location>
        <begin position="46"/>
        <end position="205"/>
    </location>
</feature>
<comment type="caution">
    <text evidence="3">The sequence shown here is derived from an EMBL/GenBank/DDBJ whole genome shotgun (WGS) entry which is preliminary data.</text>
</comment>
<dbReference type="PROSITE" id="PS50231">
    <property type="entry name" value="RICIN_B_LECTIN"/>
    <property type="match status" value="1"/>
</dbReference>
<dbReference type="Proteomes" id="UP001499863">
    <property type="component" value="Unassembled WGS sequence"/>
</dbReference>
<protein>
    <recommendedName>
        <fullName evidence="2">Ricin B lectin domain-containing protein</fullName>
    </recommendedName>
</protein>
<feature type="domain" description="Ricin B lectin" evidence="2">
    <location>
        <begin position="48"/>
        <end position="126"/>
    </location>
</feature>
<dbReference type="InterPro" id="IPR000772">
    <property type="entry name" value="Ricin_B_lectin"/>
</dbReference>
<organism evidence="3 4">
    <name type="scientific">Kitasatospora putterlickiae</name>
    <dbReference type="NCBI Taxonomy" id="221725"/>
    <lineage>
        <taxon>Bacteria</taxon>
        <taxon>Bacillati</taxon>
        <taxon>Actinomycetota</taxon>
        <taxon>Actinomycetes</taxon>
        <taxon>Kitasatosporales</taxon>
        <taxon>Streptomycetaceae</taxon>
        <taxon>Kitasatospora</taxon>
    </lineage>
</organism>
<keyword evidence="1" id="KW-0732">Signal</keyword>
<dbReference type="CDD" id="cd00161">
    <property type="entry name" value="beta-trefoil_Ricin-like"/>
    <property type="match status" value="1"/>
</dbReference>
<evidence type="ECO:0000256" key="1">
    <source>
        <dbReference type="SAM" id="SignalP"/>
    </source>
</evidence>
<proteinExistence type="predicted"/>
<evidence type="ECO:0000313" key="4">
    <source>
        <dbReference type="Proteomes" id="UP001499863"/>
    </source>
</evidence>
<dbReference type="RefSeq" id="WP_344325434.1">
    <property type="nucleotide sequence ID" value="NZ_BAAAKJ010000028.1"/>
</dbReference>
<dbReference type="Pfam" id="PF14200">
    <property type="entry name" value="RicinB_lectin_2"/>
    <property type="match status" value="1"/>
</dbReference>
<dbReference type="InterPro" id="IPR035992">
    <property type="entry name" value="Ricin_B-like_lectins"/>
</dbReference>